<dbReference type="EC" id="1.18.1.2" evidence="7"/>
<dbReference type="AlphaFoldDB" id="A0A644TJJ8"/>
<dbReference type="Gene3D" id="3.40.50.11540">
    <property type="entry name" value="NADH-ubiquinone oxidoreductase 51kDa subunit"/>
    <property type="match status" value="1"/>
</dbReference>
<evidence type="ECO:0000313" key="7">
    <source>
        <dbReference type="EMBL" id="MPL66597.1"/>
    </source>
</evidence>
<name>A0A644TJJ8_9ZZZZ</name>
<accession>A0A644TJJ8</accession>
<reference evidence="7" key="1">
    <citation type="submission" date="2019-08" db="EMBL/GenBank/DDBJ databases">
        <authorList>
            <person name="Kucharzyk K."/>
            <person name="Murdoch R.W."/>
            <person name="Higgins S."/>
            <person name="Loffler F."/>
        </authorList>
    </citation>
    <scope>NUCLEOTIDE SEQUENCE</scope>
</reference>
<feature type="domain" description="NADH-ubiquinone oxidoreductase 51kDa subunit iron-sulphur binding" evidence="6">
    <location>
        <begin position="460"/>
        <end position="505"/>
    </location>
</feature>
<dbReference type="Gene3D" id="6.10.250.1450">
    <property type="match status" value="1"/>
</dbReference>
<dbReference type="SUPFAM" id="SSF52833">
    <property type="entry name" value="Thioredoxin-like"/>
    <property type="match status" value="1"/>
</dbReference>
<dbReference type="InterPro" id="IPR037225">
    <property type="entry name" value="Nuo51_FMN-bd_sf"/>
</dbReference>
<dbReference type="SUPFAM" id="SSF140490">
    <property type="entry name" value="Nqo1C-terminal domain-like"/>
    <property type="match status" value="1"/>
</dbReference>
<dbReference type="Pfam" id="PF10589">
    <property type="entry name" value="NADH_4Fe-4S"/>
    <property type="match status" value="1"/>
</dbReference>
<dbReference type="FunFam" id="3.40.50.11540:FF:000001">
    <property type="entry name" value="NADH dehydrogenase [ubiquinone] flavoprotein 1, mitochondrial"/>
    <property type="match status" value="1"/>
</dbReference>
<gene>
    <name evidence="7" type="ORF">SDC9_12284</name>
</gene>
<keyword evidence="5" id="KW-0411">Iron-sulfur</keyword>
<protein>
    <submittedName>
        <fullName evidence="7">Ferredoxin--NADP reductase</fullName>
        <ecNumber evidence="7">1.18.1.2</ecNumber>
    </submittedName>
</protein>
<dbReference type="InterPro" id="IPR019575">
    <property type="entry name" value="Nuop51_4Fe4S-bd"/>
</dbReference>
<dbReference type="Gene3D" id="1.20.1440.230">
    <property type="entry name" value="NADH-ubiquinone oxidoreductase 51kDa subunit, iron-sulphur binding domain"/>
    <property type="match status" value="1"/>
</dbReference>
<sequence>MKKITTLKQLNDIKEEYLAENEKYKFNVLVCGGGGCVSSNCEEVDDAIRSELSVLGLNDKVNVIQTGCMGICAVGPVVLILPQRIFYTQLTPKKAKDIVNRHIMNGEVCEEYTFFDKSLQRYVPCIDDIEFFKLQTKLVLENCGAIEFGNIDAYIAKYGYIAAANAIMSKDPEKVIVEVEKSGLRGRGGAGFLTGVKLRSGYMQKSDVKYMVCNADEGDPGAFMDRSVIEGDPHSVIEGMILSAFGIGASQGYVYIRAEYPIAIDRLKEALNQAREYGLLGENLFGTDYSFDLDIRIGAGAFVCGEETALLASIEGKRGEPKQKPPFPFQEGLFKRPTIINNVETLANIPKIVRNGGQWYAGFGLPNATGTKVFALAGDVVNTGIIEVPIGTTIGSIIYSIGGGIPNKKQFKAAQIGGPSGGCVTKENLNTPADYDSLNKIGAIMGSGGLIVMNEDTCMVDTARFFMDFIRDESCGKCVACRVGTKRMLEILERITQGQGKKGDIELLEEIGETIKQTAMCGLGQTAPNPILSTIRFFRDEYEEHINKKHCRAGVCSAMFTSPCENTCPANINISGYVSLIAAGRFQDAYNLIMQENPFPAVCGRICTRPCESKCRRRTVDEAIAIRDLKRFVVDYAFKNEMPWKVQMTFPKKKDMKVAVIGAGASGLTCAHYLVNIGYDVDVYESEPKAGGVLAYGIPEYRLPKDILQHEISLIEEQGVNVILNTEIGKDISFKQLREDYQAIYISTGTQFPQKINIKGENLNGVFHGITFLKQIHFEPNFRLSGTVAVIGGGNTAIDSARTALRIGAEKVIVVYRRTIDQMPAYYEEIIEAVEEGIEIMELVAPIQFVDDGNGRVKSIECIKMELSDFDSSGRRKSVEVKGSNFMLDIDYVIPAVSQYADLPFIGKNEIGQTKWGTFVTNPENMMTTMEGVFAGGDIVRGPEDVINAIADGKKAATTIDLYLGGNGLLNKGQKIDIPSVYDDDEIVYHKQFDKDMLPPNHRKNTFDEVVLGFHKLNAIAESMRCLHCERR</sequence>
<dbReference type="FunFam" id="1.20.1440.230:FF:000001">
    <property type="entry name" value="Mitochondrial NADH dehydrogenase flavoprotein 1"/>
    <property type="match status" value="1"/>
</dbReference>
<dbReference type="InterPro" id="IPR036249">
    <property type="entry name" value="Thioredoxin-like_sf"/>
</dbReference>
<comment type="caution">
    <text evidence="7">The sequence shown here is derived from an EMBL/GenBank/DDBJ whole genome shotgun (WGS) entry which is preliminary data.</text>
</comment>
<dbReference type="PANTHER" id="PTHR43578:SF3">
    <property type="entry name" value="NADH-QUINONE OXIDOREDUCTASE SUBUNIT F"/>
    <property type="match status" value="1"/>
</dbReference>
<dbReference type="PANTHER" id="PTHR43578">
    <property type="entry name" value="NADH-QUINONE OXIDOREDUCTASE SUBUNIT F"/>
    <property type="match status" value="1"/>
</dbReference>
<dbReference type="Pfam" id="PF01512">
    <property type="entry name" value="Complex1_51K"/>
    <property type="match status" value="1"/>
</dbReference>
<evidence type="ECO:0000256" key="4">
    <source>
        <dbReference type="ARBA" id="ARBA00023004"/>
    </source>
</evidence>
<dbReference type="InterPro" id="IPR036188">
    <property type="entry name" value="FAD/NAD-bd_sf"/>
</dbReference>
<dbReference type="GO" id="GO:0051539">
    <property type="term" value="F:4 iron, 4 sulfur cluster binding"/>
    <property type="evidence" value="ECO:0007669"/>
    <property type="project" value="UniProtKB-KW"/>
</dbReference>
<dbReference type="InterPro" id="IPR037207">
    <property type="entry name" value="Nuop51_4Fe4S-bd_sf"/>
</dbReference>
<organism evidence="7">
    <name type="scientific">bioreactor metagenome</name>
    <dbReference type="NCBI Taxonomy" id="1076179"/>
    <lineage>
        <taxon>unclassified sequences</taxon>
        <taxon>metagenomes</taxon>
        <taxon>ecological metagenomes</taxon>
    </lineage>
</organism>
<dbReference type="InterPro" id="IPR028261">
    <property type="entry name" value="DPD_II"/>
</dbReference>
<dbReference type="SUPFAM" id="SSF51971">
    <property type="entry name" value="Nucleotide-binding domain"/>
    <property type="match status" value="2"/>
</dbReference>
<proteinExistence type="inferred from homology"/>
<dbReference type="Pfam" id="PF01257">
    <property type="entry name" value="2Fe-2S_thioredx"/>
    <property type="match status" value="1"/>
</dbReference>
<dbReference type="Gene3D" id="3.40.30.10">
    <property type="entry name" value="Glutaredoxin"/>
    <property type="match status" value="1"/>
</dbReference>
<dbReference type="Gene3D" id="3.10.20.600">
    <property type="match status" value="1"/>
</dbReference>
<keyword evidence="4" id="KW-0408">Iron</keyword>
<evidence type="ECO:0000256" key="3">
    <source>
        <dbReference type="ARBA" id="ARBA00022723"/>
    </source>
</evidence>
<dbReference type="Pfam" id="PF07992">
    <property type="entry name" value="Pyr_redox_2"/>
    <property type="match status" value="1"/>
</dbReference>
<evidence type="ECO:0000256" key="2">
    <source>
        <dbReference type="ARBA" id="ARBA00022485"/>
    </source>
</evidence>
<dbReference type="GO" id="GO:0046872">
    <property type="term" value="F:metal ion binding"/>
    <property type="evidence" value="ECO:0007669"/>
    <property type="project" value="UniProtKB-KW"/>
</dbReference>
<dbReference type="Pfam" id="PF14691">
    <property type="entry name" value="Fer4_20"/>
    <property type="match status" value="1"/>
</dbReference>
<dbReference type="InterPro" id="IPR011538">
    <property type="entry name" value="Nuo51_FMN-bd"/>
</dbReference>
<comment type="similarity">
    <text evidence="1">Belongs to the complex I 51 kDa subunit family.</text>
</comment>
<dbReference type="SUPFAM" id="SSF46548">
    <property type="entry name" value="alpha-helical ferredoxin"/>
    <property type="match status" value="2"/>
</dbReference>
<evidence type="ECO:0000259" key="6">
    <source>
        <dbReference type="SMART" id="SM00928"/>
    </source>
</evidence>
<dbReference type="Pfam" id="PF10531">
    <property type="entry name" value="SLBB"/>
    <property type="match status" value="1"/>
</dbReference>
<keyword evidence="3" id="KW-0479">Metal-binding</keyword>
<dbReference type="Gene3D" id="3.50.50.60">
    <property type="entry name" value="FAD/NAD(P)-binding domain"/>
    <property type="match status" value="2"/>
</dbReference>
<dbReference type="SMART" id="SM00928">
    <property type="entry name" value="NADH_4Fe-4S"/>
    <property type="match status" value="1"/>
</dbReference>
<dbReference type="SUPFAM" id="SSF142019">
    <property type="entry name" value="Nqo1 FMN-binding domain-like"/>
    <property type="match status" value="1"/>
</dbReference>
<dbReference type="InterPro" id="IPR023753">
    <property type="entry name" value="FAD/NAD-binding_dom"/>
</dbReference>
<keyword evidence="2" id="KW-0004">4Fe-4S</keyword>
<dbReference type="CDD" id="cd02980">
    <property type="entry name" value="TRX_Fd_family"/>
    <property type="match status" value="1"/>
</dbReference>
<dbReference type="EMBL" id="VSSQ01000033">
    <property type="protein sequence ID" value="MPL66597.1"/>
    <property type="molecule type" value="Genomic_DNA"/>
</dbReference>
<evidence type="ECO:0000256" key="1">
    <source>
        <dbReference type="ARBA" id="ARBA00007523"/>
    </source>
</evidence>
<dbReference type="InterPro" id="IPR019554">
    <property type="entry name" value="Soluble_ligand-bd"/>
</dbReference>
<keyword evidence="7" id="KW-0560">Oxidoreductase</keyword>
<evidence type="ECO:0000256" key="5">
    <source>
        <dbReference type="ARBA" id="ARBA00023014"/>
    </source>
</evidence>
<dbReference type="GO" id="GO:0004324">
    <property type="term" value="F:ferredoxin-NADP+ reductase activity"/>
    <property type="evidence" value="ECO:0007669"/>
    <property type="project" value="UniProtKB-EC"/>
</dbReference>
<dbReference type="SUPFAM" id="SSF142984">
    <property type="entry name" value="Nqo1 middle domain-like"/>
    <property type="match status" value="1"/>
</dbReference>
<dbReference type="PRINTS" id="PR00419">
    <property type="entry name" value="ADXRDTASE"/>
</dbReference>